<dbReference type="Pfam" id="PF16989">
    <property type="entry name" value="T6SS_VasJ"/>
    <property type="match status" value="1"/>
</dbReference>
<feature type="domain" description="ImpA N-terminal" evidence="1">
    <location>
        <begin position="23"/>
        <end position="119"/>
    </location>
</feature>
<reference evidence="3" key="1">
    <citation type="journal article" date="2019" name="Int. J. Syst. Evol. Microbiol.">
        <title>The Global Catalogue of Microorganisms (GCM) 10K type strain sequencing project: providing services to taxonomists for standard genome sequencing and annotation.</title>
        <authorList>
            <consortium name="The Broad Institute Genomics Platform"/>
            <consortium name="The Broad Institute Genome Sequencing Center for Infectious Disease"/>
            <person name="Wu L."/>
            <person name="Ma J."/>
        </authorList>
    </citation>
    <scope>NUCLEOTIDE SEQUENCE [LARGE SCALE GENOMIC DNA]</scope>
    <source>
        <strain evidence="3">KCTC 42730</strain>
    </source>
</reference>
<dbReference type="Proteomes" id="UP001595453">
    <property type="component" value="Unassembled WGS sequence"/>
</dbReference>
<comment type="caution">
    <text evidence="2">The sequence shown here is derived from an EMBL/GenBank/DDBJ whole genome shotgun (WGS) entry which is preliminary data.</text>
</comment>
<keyword evidence="3" id="KW-1185">Reference proteome</keyword>
<dbReference type="Pfam" id="PF06812">
    <property type="entry name" value="ImpA_N"/>
    <property type="match status" value="1"/>
</dbReference>
<sequence>MAPHQYHSWQAWHEALLQPCLPEPCGEDLIYDERFKTLKASSSGVAEYDFKRLFVLASELAEKESKDFRVLSYLMLAASSEFGMTGLLASFKLLNDSAQQFAEALYPRKEKARLAVHHWFLQQQERLKGICEHKGNIAAADWHELRAELTRYRDSTLPLLDKDAGPLATLQAWVEQGCKQNPIAQAAAEVRASEVPATSNPIPVANAVQAEQVTVAQSAAVAMPVQNTVRAETPVVSNLPPATDISSDSQFLAVVRSLLSHDKEAKNYLRMMMLARAARWGSLIIPPHDANGNTRVPAPRETALAPINHAKQQGHFEQALVLAENVFMEGAMQFNLDLQHNIVGLLRQAQLLDAAKWLEHELSGLLARFPMLGKLKYDNGQAFCSAKTAAWLEELAAVQSATDTSTSEVDSLLEAEQTAYALVDQGEVAQALQTIAILPNRSAFDAAQLQLLRAKILLRNEQYALAQPLFEQLLEQIEQHQLARWQQAFALQVWRFAKRCFAGLSQTSDDEFSVRAKAIETRMLVTDTATAIAWL</sequence>
<dbReference type="PANTHER" id="PTHR37024">
    <property type="entry name" value="TYPE VI SECRETION SYSTEM DUF2094 AND IMPA-RELATED DOMAIN PROTEIN"/>
    <property type="match status" value="1"/>
</dbReference>
<accession>A0ABV7CHN5</accession>
<dbReference type="EMBL" id="JBHRSD010000011">
    <property type="protein sequence ID" value="MFC3032160.1"/>
    <property type="molecule type" value="Genomic_DNA"/>
</dbReference>
<evidence type="ECO:0000313" key="2">
    <source>
        <dbReference type="EMBL" id="MFC3032160.1"/>
    </source>
</evidence>
<dbReference type="InterPro" id="IPR017739">
    <property type="entry name" value="T6SS-assoc_VCA0119"/>
</dbReference>
<dbReference type="RefSeq" id="WP_377122221.1">
    <property type="nucleotide sequence ID" value="NZ_JBHRSD010000011.1"/>
</dbReference>
<protein>
    <submittedName>
        <fullName evidence="2">Type VI secretion system domain-containing protein</fullName>
    </submittedName>
</protein>
<evidence type="ECO:0000259" key="1">
    <source>
        <dbReference type="Pfam" id="PF06812"/>
    </source>
</evidence>
<dbReference type="InterPro" id="IPR010657">
    <property type="entry name" value="ImpA_N"/>
</dbReference>
<dbReference type="PANTHER" id="PTHR37024:SF5">
    <property type="entry name" value="IMPA N-TERMINAL DOMAIN-CONTAINING PROTEIN"/>
    <property type="match status" value="1"/>
</dbReference>
<gene>
    <name evidence="2" type="ORF">ACFOEE_06485</name>
</gene>
<organism evidence="2 3">
    <name type="scientific">Pseudoalteromonas fenneropenaei</name>
    <dbReference type="NCBI Taxonomy" id="1737459"/>
    <lineage>
        <taxon>Bacteria</taxon>
        <taxon>Pseudomonadati</taxon>
        <taxon>Pseudomonadota</taxon>
        <taxon>Gammaproteobacteria</taxon>
        <taxon>Alteromonadales</taxon>
        <taxon>Pseudoalteromonadaceae</taxon>
        <taxon>Pseudoalteromonas</taxon>
    </lineage>
</organism>
<evidence type="ECO:0000313" key="3">
    <source>
        <dbReference type="Proteomes" id="UP001595453"/>
    </source>
</evidence>
<proteinExistence type="predicted"/>
<name>A0ABV7CHN5_9GAMM</name>